<dbReference type="KEGG" id="chiz:HQ393_01745"/>
<sequence length="153" mass="16177">MMQNHPTLRAPILDGMAAGADNGLAALNHAAETGNSDKLADKPLHSGIFTSALPLVRLSLASRGGDTFGYAGSNLPVFPDPALCSPPRLETWSGLIKPKLEARPMPKHARTLLQYLTLITAVLAFERNTPLIVVALAVAVFLLSHVIGGRNHG</sequence>
<keyword evidence="3" id="KW-1185">Reference proteome</keyword>
<organism evidence="2 3">
    <name type="scientific">Chitinibacter bivalviorum</name>
    <dbReference type="NCBI Taxonomy" id="2739434"/>
    <lineage>
        <taxon>Bacteria</taxon>
        <taxon>Pseudomonadati</taxon>
        <taxon>Pseudomonadota</taxon>
        <taxon>Betaproteobacteria</taxon>
        <taxon>Neisseriales</taxon>
        <taxon>Chitinibacteraceae</taxon>
        <taxon>Chitinibacter</taxon>
    </lineage>
</organism>
<dbReference type="Proteomes" id="UP000509597">
    <property type="component" value="Chromosome"/>
</dbReference>
<proteinExistence type="predicted"/>
<name>A0A7H9BES9_9NEIS</name>
<evidence type="ECO:0000313" key="2">
    <source>
        <dbReference type="EMBL" id="QLG87067.1"/>
    </source>
</evidence>
<dbReference type="EMBL" id="CP058627">
    <property type="protein sequence ID" value="QLG87067.1"/>
    <property type="molecule type" value="Genomic_DNA"/>
</dbReference>
<gene>
    <name evidence="2" type="ORF">HQ393_01745</name>
</gene>
<keyword evidence="1" id="KW-0472">Membrane</keyword>
<dbReference type="RefSeq" id="WP_179357153.1">
    <property type="nucleotide sequence ID" value="NZ_CP058627.1"/>
</dbReference>
<keyword evidence="1" id="KW-0812">Transmembrane</keyword>
<dbReference type="AlphaFoldDB" id="A0A7H9BES9"/>
<evidence type="ECO:0000256" key="1">
    <source>
        <dbReference type="SAM" id="Phobius"/>
    </source>
</evidence>
<keyword evidence="1" id="KW-1133">Transmembrane helix</keyword>
<protein>
    <submittedName>
        <fullName evidence="2">Uncharacterized protein</fullName>
    </submittedName>
</protein>
<feature type="transmembrane region" description="Helical" evidence="1">
    <location>
        <begin position="131"/>
        <end position="148"/>
    </location>
</feature>
<accession>A0A7H9BES9</accession>
<reference evidence="2 3" key="1">
    <citation type="submission" date="2020-07" db="EMBL/GenBank/DDBJ databases">
        <title>Complete genome sequence of Chitinibacter sp. 2T18.</title>
        <authorList>
            <person name="Bae J.-W."/>
            <person name="Choi J.-W."/>
        </authorList>
    </citation>
    <scope>NUCLEOTIDE SEQUENCE [LARGE SCALE GENOMIC DNA]</scope>
    <source>
        <strain evidence="2 3">2T18</strain>
    </source>
</reference>
<evidence type="ECO:0000313" key="3">
    <source>
        <dbReference type="Proteomes" id="UP000509597"/>
    </source>
</evidence>